<accession>A0A495EDI0</accession>
<protein>
    <submittedName>
        <fullName evidence="3">VCBS repeat protein</fullName>
    </submittedName>
</protein>
<reference evidence="3 4" key="1">
    <citation type="submission" date="2018-10" db="EMBL/GenBank/DDBJ databases">
        <title>Genomic Encyclopedia of Archaeal and Bacterial Type Strains, Phase II (KMG-II): from individual species to whole genera.</title>
        <authorList>
            <person name="Goeker M."/>
        </authorList>
    </citation>
    <scope>NUCLEOTIDE SEQUENCE [LARGE SCALE GENOMIC DNA]</scope>
    <source>
        <strain evidence="3 4">DSM 25230</strain>
    </source>
</reference>
<dbReference type="PANTHER" id="PTHR16026">
    <property type="entry name" value="CARTILAGE ACIDIC PROTEIN 1"/>
    <property type="match status" value="1"/>
</dbReference>
<dbReference type="Gene3D" id="2.130.10.130">
    <property type="entry name" value="Integrin alpha, N-terminal"/>
    <property type="match status" value="3"/>
</dbReference>
<gene>
    <name evidence="3" type="ORF">CLV91_0937</name>
</gene>
<dbReference type="InterPro" id="IPR028994">
    <property type="entry name" value="Integrin_alpha_N"/>
</dbReference>
<evidence type="ECO:0000256" key="1">
    <source>
        <dbReference type="ARBA" id="ARBA00022729"/>
    </source>
</evidence>
<dbReference type="Pfam" id="PF07593">
    <property type="entry name" value="UnbV_ASPIC"/>
    <property type="match status" value="1"/>
</dbReference>
<dbReference type="Proteomes" id="UP000269412">
    <property type="component" value="Unassembled WGS sequence"/>
</dbReference>
<dbReference type="EMBL" id="RBIQ01000007">
    <property type="protein sequence ID" value="RKR14856.1"/>
    <property type="molecule type" value="Genomic_DNA"/>
</dbReference>
<dbReference type="RefSeq" id="WP_245987140.1">
    <property type="nucleotide sequence ID" value="NZ_RBIQ01000007.1"/>
</dbReference>
<dbReference type="Pfam" id="PF13517">
    <property type="entry name" value="FG-GAP_3"/>
    <property type="match status" value="5"/>
</dbReference>
<dbReference type="AlphaFoldDB" id="A0A495EDI0"/>
<keyword evidence="1" id="KW-0732">Signal</keyword>
<evidence type="ECO:0000313" key="4">
    <source>
        <dbReference type="Proteomes" id="UP000269412"/>
    </source>
</evidence>
<dbReference type="InterPro" id="IPR027039">
    <property type="entry name" value="Crtac1"/>
</dbReference>
<dbReference type="PANTHER" id="PTHR16026:SF0">
    <property type="entry name" value="CARTILAGE ACIDIC PROTEIN 1"/>
    <property type="match status" value="1"/>
</dbReference>
<organism evidence="3 4">
    <name type="scientific">Maribacter vaceletii</name>
    <dbReference type="NCBI Taxonomy" id="1206816"/>
    <lineage>
        <taxon>Bacteria</taxon>
        <taxon>Pseudomonadati</taxon>
        <taxon>Bacteroidota</taxon>
        <taxon>Flavobacteriia</taxon>
        <taxon>Flavobacteriales</taxon>
        <taxon>Flavobacteriaceae</taxon>
        <taxon>Maribacter</taxon>
    </lineage>
</organism>
<evidence type="ECO:0000259" key="2">
    <source>
        <dbReference type="Pfam" id="PF07593"/>
    </source>
</evidence>
<feature type="domain" description="ASPIC/UnbV" evidence="2">
    <location>
        <begin position="516"/>
        <end position="583"/>
    </location>
</feature>
<dbReference type="InterPro" id="IPR011519">
    <property type="entry name" value="UnbV_ASPIC"/>
</dbReference>
<evidence type="ECO:0000313" key="3">
    <source>
        <dbReference type="EMBL" id="RKR14856.1"/>
    </source>
</evidence>
<comment type="caution">
    <text evidence="3">The sequence shown here is derived from an EMBL/GenBank/DDBJ whole genome shotgun (WGS) entry which is preliminary data.</text>
</comment>
<dbReference type="SUPFAM" id="SSF69318">
    <property type="entry name" value="Integrin alpha N-terminal domain"/>
    <property type="match status" value="3"/>
</dbReference>
<name>A0A495EDI0_9FLAO</name>
<sequence length="1096" mass="123200">MMKYFYLFILIIAITFSCNKKDDSVKIFNNLSTKYSHVTFSNTIVENDSLNYFTYPYIYLGGGVSAGDINNDGLIDLYFTGNMVENKLYLNKGGLQFEDITIAAKVSGDSRWYTGSTMADVNNDGFLDIYCSVGGKFSPKKNQLFINNGDNTFTEKADEYGLAEEGNSIQSTFFDYDNDGDLDIYIANYPETAFNAPPSHYAFKMHNHLPIETDKLYSNNGDNTFTDVTHATGLSSFGLTLSATAADFNNDGWVDLYVSNDFSSPDFMYQNNKDGTFSNVLKKATEHTSHFGMGVDIADFNNDGLLDILQVDMDAADNRRAKANMASMNPKLFWKSINAGFNHQYMHNTLQLNNGVLSDSTPRFSNVSRLAGISSTDWSWGPLLTDLNNDGLKDVFITNGTRREINNKDYIKILEKKVNNKDSLLKWNLEIPTEKIDNFVFRNKGDLSFEKVNKSWGLSFKGFSNGAVYCDLDNDGDLEIITNNIDDKASIFENKSSEKNNYLTLKFKGTTKNPLGIGVKAYLKTKNTTQFQEMTLTRGFQSSVAPQLHFGIGKMESIDSLRIKWPDERIEILTNFKPNQTLTLDYKNSIKKIEEKSNISHKLFSTEKDTALIVNHKYIENSYNDFSKEILLPHQTSMLGPCLGVGDLNADGLEDIIIGGSSNNQAAVYYQTLKGFVKKETKNLAKDSGYEDLGVEIFDADNDGDNDIYIVSGGNEFEQTSNMLQDRLYINDGKGIFKKSSTALPKMITSGSRVHSFDYDNDGDLDLFVGGRLVPGNYPLPATSYILENISSLGSPKFTDVTKKVAPELIKLGMVTDAIWTDYNNDGWVDLVVVGEWMPITFFKNENGVFKNITNKLNLDNTTGWWFSVKEGDFDNDGDKDYIAGNLGLNYKYKATEEETFDVYFNDFDNNKTNDIVLSYFNDGKKYPLRGRECSSQQMPAIKQKFKDYSSFSVATLEDIYTEDYLENSLHYNVESFASVYLENKDGKFIKHDLPTMAQISSINQILINDYDNDGNLDALIAGNLYASEVETPRNDAGYGMFLKGNGKGKLTAISTTKSGLYIPGDVKDMTRIYIKNQEYIIVAKNNDFLQMVKVN</sequence>
<dbReference type="InterPro" id="IPR013517">
    <property type="entry name" value="FG-GAP"/>
</dbReference>
<proteinExistence type="predicted"/>
<keyword evidence="4" id="KW-1185">Reference proteome</keyword>
<dbReference type="PROSITE" id="PS51257">
    <property type="entry name" value="PROKAR_LIPOPROTEIN"/>
    <property type="match status" value="1"/>
</dbReference>